<feature type="domain" description="ABC transporter" evidence="4">
    <location>
        <begin position="11"/>
        <end position="49"/>
    </location>
</feature>
<evidence type="ECO:0000256" key="2">
    <source>
        <dbReference type="ARBA" id="ARBA00022840"/>
    </source>
</evidence>
<feature type="region of interest" description="Disordered" evidence="3">
    <location>
        <begin position="121"/>
        <end position="161"/>
    </location>
</feature>
<dbReference type="EnsemblMetazoa" id="MESCA007125-RA">
    <property type="protein sequence ID" value="MESCA007125-PA"/>
    <property type="gene ID" value="MESCA007125"/>
</dbReference>
<keyword evidence="2" id="KW-0067">ATP-binding</keyword>
<dbReference type="Proteomes" id="UP000015102">
    <property type="component" value="Unassembled WGS sequence"/>
</dbReference>
<dbReference type="PANTHER" id="PTHR24223:SF448">
    <property type="entry name" value="FI20146P1-RELATED"/>
    <property type="match status" value="1"/>
</dbReference>
<dbReference type="GO" id="GO:0016020">
    <property type="term" value="C:membrane"/>
    <property type="evidence" value="ECO:0007669"/>
    <property type="project" value="TreeGrafter"/>
</dbReference>
<reference evidence="5" key="2">
    <citation type="submission" date="2015-06" db="UniProtKB">
        <authorList>
            <consortium name="EnsemblMetazoa"/>
        </authorList>
    </citation>
    <scope>IDENTIFICATION</scope>
</reference>
<dbReference type="InterPro" id="IPR027417">
    <property type="entry name" value="P-loop_NTPase"/>
</dbReference>
<dbReference type="InterPro" id="IPR003439">
    <property type="entry name" value="ABC_transporter-like_ATP-bd"/>
</dbReference>
<keyword evidence="6" id="KW-1185">Reference proteome</keyword>
<protein>
    <recommendedName>
        <fullName evidence="4">ABC transporter domain-containing protein</fullName>
    </recommendedName>
</protein>
<dbReference type="Gene3D" id="3.40.50.300">
    <property type="entry name" value="P-loop containing nucleotide triphosphate hydrolases"/>
    <property type="match status" value="1"/>
</dbReference>
<dbReference type="PANTHER" id="PTHR24223">
    <property type="entry name" value="ATP-BINDING CASSETTE SUB-FAMILY C"/>
    <property type="match status" value="1"/>
</dbReference>
<dbReference type="OMA" id="SRYSAMW"/>
<dbReference type="HOGENOM" id="CLU_1528928_0_0_1"/>
<proteinExistence type="predicted"/>
<name>T1GTT3_MEGSC</name>
<evidence type="ECO:0000256" key="3">
    <source>
        <dbReference type="SAM" id="MobiDB-lite"/>
    </source>
</evidence>
<evidence type="ECO:0000313" key="6">
    <source>
        <dbReference type="Proteomes" id="UP000015102"/>
    </source>
</evidence>
<dbReference type="GO" id="GO:0016887">
    <property type="term" value="F:ATP hydrolysis activity"/>
    <property type="evidence" value="ECO:0007669"/>
    <property type="project" value="InterPro"/>
</dbReference>
<reference evidence="6" key="1">
    <citation type="submission" date="2013-02" db="EMBL/GenBank/DDBJ databases">
        <authorList>
            <person name="Hughes D."/>
        </authorList>
    </citation>
    <scope>NUCLEOTIDE SEQUENCE</scope>
    <source>
        <strain>Durham</strain>
        <strain evidence="6">NC isolate 2 -- Noor lab</strain>
    </source>
</reference>
<dbReference type="AlphaFoldDB" id="T1GTT3"/>
<accession>T1GTT3</accession>
<dbReference type="GO" id="GO:0042626">
    <property type="term" value="F:ATPase-coupled transmembrane transporter activity"/>
    <property type="evidence" value="ECO:0007669"/>
    <property type="project" value="TreeGrafter"/>
</dbReference>
<dbReference type="EMBL" id="CAQQ02036822">
    <property type="status" value="NOT_ANNOTATED_CDS"/>
    <property type="molecule type" value="Genomic_DNA"/>
</dbReference>
<sequence>KVTNQGSGGGDKTIVGERGVSLSGGQRARISLARAVYREADIYLFDDPLSAVDTHVGKHLFEQCIKGHLKGKVVILVTHQLQFLQDVDKIFIVEKGKVTNQGSYEYLRESGLDFAKMLSESGEKKDGTQTVKEHKRQNSESSLNSVESVKEDNYQQVQENQEKGSIGMALYKKYFF</sequence>
<dbReference type="InterPro" id="IPR050173">
    <property type="entry name" value="ABC_transporter_C-like"/>
</dbReference>
<dbReference type="Pfam" id="PF00005">
    <property type="entry name" value="ABC_tran"/>
    <property type="match status" value="1"/>
</dbReference>
<evidence type="ECO:0000313" key="5">
    <source>
        <dbReference type="EnsemblMetazoa" id="MESCA007125-PA"/>
    </source>
</evidence>
<keyword evidence="1" id="KW-0547">Nucleotide-binding</keyword>
<evidence type="ECO:0000259" key="4">
    <source>
        <dbReference type="Pfam" id="PF00005"/>
    </source>
</evidence>
<dbReference type="STRING" id="36166.T1GTT3"/>
<dbReference type="SUPFAM" id="SSF52540">
    <property type="entry name" value="P-loop containing nucleoside triphosphate hydrolases"/>
    <property type="match status" value="1"/>
</dbReference>
<evidence type="ECO:0000256" key="1">
    <source>
        <dbReference type="ARBA" id="ARBA00022741"/>
    </source>
</evidence>
<organism evidence="5 6">
    <name type="scientific">Megaselia scalaris</name>
    <name type="common">Humpbacked fly</name>
    <name type="synonym">Phora scalaris</name>
    <dbReference type="NCBI Taxonomy" id="36166"/>
    <lineage>
        <taxon>Eukaryota</taxon>
        <taxon>Metazoa</taxon>
        <taxon>Ecdysozoa</taxon>
        <taxon>Arthropoda</taxon>
        <taxon>Hexapoda</taxon>
        <taxon>Insecta</taxon>
        <taxon>Pterygota</taxon>
        <taxon>Neoptera</taxon>
        <taxon>Endopterygota</taxon>
        <taxon>Diptera</taxon>
        <taxon>Brachycera</taxon>
        <taxon>Muscomorpha</taxon>
        <taxon>Platypezoidea</taxon>
        <taxon>Phoridae</taxon>
        <taxon>Megaseliini</taxon>
        <taxon>Megaselia</taxon>
    </lineage>
</organism>
<dbReference type="GO" id="GO:0005524">
    <property type="term" value="F:ATP binding"/>
    <property type="evidence" value="ECO:0007669"/>
    <property type="project" value="UniProtKB-KW"/>
</dbReference>